<sequence length="459" mass="50511">MSNALAIAAVTTTLRRLIEQNLPDTISGATVTTKPLDKALKTNNGPESASNNQLNLFLYQTELHSQLRNDPLPEQAKSGETGYPPLALNLYYLLTAYGQDDDDTMSHQLLGQAMSTLHDHPIMTAADIRLATETVLPTSNLHQQIHHVRITPQPISLEDLTKLWATFQTQYRISTTYQVSVVLIESLRPTKAPQPVLARGSSDDDGVGVQPNLVPPYPEIVTIILPHEQPSLRLSDAMPILLVGQNFVGGNVKVMLRHRSLLDPVEFPISESDLSETQISFTIPNAPELWPAGRYGVSITLEQTKEGRVIPRSSKEMSLSLAPEISALTANRDTNGVVTITVNFTPAALLEEFVDLPTSPSAISIPLEQRVFLSLLEENSAFSAGDSLLPAESFQIADWSPGNPIPESTTTLTFRLGTVDPGTYRVRPRLRIDDVESFIIQDYAVRPPRFVDYQNLVIP</sequence>
<feature type="domain" description="Pvc16 N-terminal" evidence="1">
    <location>
        <begin position="9"/>
        <end position="197"/>
    </location>
</feature>
<evidence type="ECO:0000259" key="1">
    <source>
        <dbReference type="Pfam" id="PF14065"/>
    </source>
</evidence>
<evidence type="ECO:0000313" key="3">
    <source>
        <dbReference type="Proteomes" id="UP000249794"/>
    </source>
</evidence>
<reference evidence="2 3" key="2">
    <citation type="submission" date="2018-06" db="EMBL/GenBank/DDBJ databases">
        <title>Metagenomic assembly of (sub)arctic Cyanobacteria and their associated microbiome from non-axenic cultures.</title>
        <authorList>
            <person name="Baurain D."/>
        </authorList>
    </citation>
    <scope>NUCLEOTIDE SEQUENCE [LARGE SCALE GENOMIC DNA]</scope>
    <source>
        <strain evidence="2">ULC027bin1</strain>
    </source>
</reference>
<comment type="caution">
    <text evidence="2">The sequence shown here is derived from an EMBL/GenBank/DDBJ whole genome shotgun (WGS) entry which is preliminary data.</text>
</comment>
<dbReference type="EMBL" id="QBMP01000145">
    <property type="protein sequence ID" value="PZO52629.1"/>
    <property type="molecule type" value="Genomic_DNA"/>
</dbReference>
<accession>A0A2W4XDM9</accession>
<evidence type="ECO:0000313" key="2">
    <source>
        <dbReference type="EMBL" id="PZO52629.1"/>
    </source>
</evidence>
<dbReference type="Proteomes" id="UP000249794">
    <property type="component" value="Unassembled WGS sequence"/>
</dbReference>
<dbReference type="AlphaFoldDB" id="A0A2W4XDM9"/>
<name>A0A2W4XDM9_9CYAN</name>
<protein>
    <submittedName>
        <fullName evidence="2">DUF4255 domain-containing protein</fullName>
    </submittedName>
</protein>
<proteinExistence type="predicted"/>
<dbReference type="InterPro" id="IPR025351">
    <property type="entry name" value="Pvc16_N"/>
</dbReference>
<dbReference type="Pfam" id="PF14065">
    <property type="entry name" value="Pvc16_N"/>
    <property type="match status" value="1"/>
</dbReference>
<gene>
    <name evidence="2" type="ORF">DCF15_13585</name>
</gene>
<organism evidence="2 3">
    <name type="scientific">Phormidesmis priestleyi</name>
    <dbReference type="NCBI Taxonomy" id="268141"/>
    <lineage>
        <taxon>Bacteria</taxon>
        <taxon>Bacillati</taxon>
        <taxon>Cyanobacteriota</taxon>
        <taxon>Cyanophyceae</taxon>
        <taxon>Leptolyngbyales</taxon>
        <taxon>Leptolyngbyaceae</taxon>
        <taxon>Phormidesmis</taxon>
    </lineage>
</organism>
<reference evidence="3" key="1">
    <citation type="submission" date="2018-04" db="EMBL/GenBank/DDBJ databases">
        <authorList>
            <person name="Cornet L."/>
        </authorList>
    </citation>
    <scope>NUCLEOTIDE SEQUENCE [LARGE SCALE GENOMIC DNA]</scope>
</reference>